<evidence type="ECO:0000313" key="1">
    <source>
        <dbReference type="EMBL" id="KYL35693.1"/>
    </source>
</evidence>
<dbReference type="AlphaFoldDB" id="A0ABD4EQH0"/>
<comment type="caution">
    <text evidence="1">The sequence shown here is derived from an EMBL/GenBank/DDBJ whole genome shotgun (WGS) entry which is preliminary data.</text>
</comment>
<dbReference type="EMBL" id="LVCN01000020">
    <property type="protein sequence ID" value="KYL35693.1"/>
    <property type="molecule type" value="Genomic_DNA"/>
</dbReference>
<accession>A0ABD4EQH0</accession>
<proteinExistence type="predicted"/>
<sequence length="71" mass="8244">MNDWDYVNFGQDHEMDYHLGLVNKSKSKDNREYLRSNTQWTAKKAVNNTVVTHDEFKPFVKADKGNLADPA</sequence>
<gene>
    <name evidence="1" type="ORF">A2I96_13450</name>
</gene>
<organism evidence="1 2">
    <name type="scientific">Pseudoalteromonas tetraodonis</name>
    <dbReference type="NCBI Taxonomy" id="43659"/>
    <lineage>
        <taxon>Bacteria</taxon>
        <taxon>Pseudomonadati</taxon>
        <taxon>Pseudomonadota</taxon>
        <taxon>Gammaproteobacteria</taxon>
        <taxon>Alteromonadales</taxon>
        <taxon>Pseudoalteromonadaceae</taxon>
        <taxon>Pseudoalteromonas</taxon>
    </lineage>
</organism>
<reference evidence="1 2" key="1">
    <citation type="submission" date="2016-03" db="EMBL/GenBank/DDBJ databases">
        <authorList>
            <person name="Zhang H."/>
            <person name="Liu R."/>
            <person name="Wang M."/>
            <person name="Wang H."/>
            <person name="Wang L."/>
            <person name="Song L."/>
        </authorList>
    </citation>
    <scope>NUCLEOTIDE SEQUENCE [LARGE SCALE GENOMIC DNA]</scope>
    <source>
        <strain evidence="1 2">DSM 16099</strain>
    </source>
</reference>
<dbReference type="Proteomes" id="UP000075763">
    <property type="component" value="Unassembled WGS sequence"/>
</dbReference>
<protein>
    <submittedName>
        <fullName evidence="1">Uncharacterized protein</fullName>
    </submittedName>
</protein>
<name>A0ABD4EQH0_9GAMM</name>
<evidence type="ECO:0000313" key="2">
    <source>
        <dbReference type="Proteomes" id="UP000075763"/>
    </source>
</evidence>